<dbReference type="InterPro" id="IPR017437">
    <property type="entry name" value="ATP-NAD_kinase_PpnK-typ_C"/>
</dbReference>
<dbReference type="SUPFAM" id="SSF111331">
    <property type="entry name" value="NAD kinase/diacylglycerol kinase-like"/>
    <property type="match status" value="1"/>
</dbReference>
<dbReference type="InterPro" id="IPR016064">
    <property type="entry name" value="NAD/diacylglycerol_kinase_sf"/>
</dbReference>
<dbReference type="GO" id="GO:0019674">
    <property type="term" value="P:NAD+ metabolic process"/>
    <property type="evidence" value="ECO:0007669"/>
    <property type="project" value="InterPro"/>
</dbReference>
<organism evidence="1">
    <name type="scientific">marine sediment metagenome</name>
    <dbReference type="NCBI Taxonomy" id="412755"/>
    <lineage>
        <taxon>unclassified sequences</taxon>
        <taxon>metagenomes</taxon>
        <taxon>ecological metagenomes</taxon>
    </lineage>
</organism>
<proteinExistence type="predicted"/>
<evidence type="ECO:0000313" key="1">
    <source>
        <dbReference type="EMBL" id="GAF82450.1"/>
    </source>
</evidence>
<comment type="caution">
    <text evidence="1">The sequence shown here is derived from an EMBL/GenBank/DDBJ whole genome shotgun (WGS) entry which is preliminary data.</text>
</comment>
<dbReference type="EMBL" id="BARS01008690">
    <property type="protein sequence ID" value="GAF82450.1"/>
    <property type="molecule type" value="Genomic_DNA"/>
</dbReference>
<dbReference type="Gene3D" id="2.60.200.30">
    <property type="entry name" value="Probable inorganic polyphosphate/atp-NAD kinase, domain 2"/>
    <property type="match status" value="1"/>
</dbReference>
<gene>
    <name evidence="1" type="ORF">S01H1_16510</name>
</gene>
<sequence>RPLILSKSSVLEMSVESGHGAVSLTIDGQLAYSLETGHKVIVKTADHHVNLIRFSDSSFFDVLRQKLHLGRWPKIGM</sequence>
<dbReference type="AlphaFoldDB" id="X0U201"/>
<protein>
    <submittedName>
        <fullName evidence="1">Uncharacterized protein</fullName>
    </submittedName>
</protein>
<accession>X0U201</accession>
<dbReference type="InterPro" id="IPR017438">
    <property type="entry name" value="ATP-NAD_kinase_N"/>
</dbReference>
<dbReference type="Gene3D" id="3.40.50.10330">
    <property type="entry name" value="Probable inorganic polyphosphate/atp-NAD kinase, domain 1"/>
    <property type="match status" value="1"/>
</dbReference>
<reference evidence="1" key="1">
    <citation type="journal article" date="2014" name="Front. Microbiol.">
        <title>High frequency of phylogenetically diverse reductive dehalogenase-homologous genes in deep subseafloor sedimentary metagenomes.</title>
        <authorList>
            <person name="Kawai M."/>
            <person name="Futagami T."/>
            <person name="Toyoda A."/>
            <person name="Takaki Y."/>
            <person name="Nishi S."/>
            <person name="Hori S."/>
            <person name="Arai W."/>
            <person name="Tsubouchi T."/>
            <person name="Morono Y."/>
            <person name="Uchiyama I."/>
            <person name="Ito T."/>
            <person name="Fujiyama A."/>
            <person name="Inagaki F."/>
            <person name="Takami H."/>
        </authorList>
    </citation>
    <scope>NUCLEOTIDE SEQUENCE</scope>
    <source>
        <strain evidence="1">Expedition CK06-06</strain>
    </source>
</reference>
<feature type="non-terminal residue" evidence="1">
    <location>
        <position position="1"/>
    </location>
</feature>
<name>X0U201_9ZZZZ</name>
<dbReference type="GO" id="GO:0003951">
    <property type="term" value="F:NAD+ kinase activity"/>
    <property type="evidence" value="ECO:0007669"/>
    <property type="project" value="InterPro"/>
</dbReference>